<keyword evidence="3" id="KW-1185">Reference proteome</keyword>
<dbReference type="Proteomes" id="UP000010478">
    <property type="component" value="Chromosome"/>
</dbReference>
<accession>K9VMZ8</accession>
<feature type="domain" description="Polysaccharide pyruvyl transferase" evidence="1">
    <location>
        <begin position="15"/>
        <end position="265"/>
    </location>
</feature>
<protein>
    <submittedName>
        <fullName evidence="2">Capsular exopolysaccharide biosynthesis protein (Wzm)</fullName>
    </submittedName>
</protein>
<gene>
    <name evidence="2" type="ORF">Osc7112_4255</name>
</gene>
<sequence length="320" mass="36870">MKTISVLDTSICSSNLGDQIIMDSVNSILYEMFPDRLFINFPTHDVISSDSYRLMSKSSLIFVGGTNLLSSNMNSYNQWKVSLMDSLFITDITLMGVGWWQYQNQPNLYTKILYKRLLSKKYLHSVRDSYTEKQLKLIGINNVINTACPTMWKLTEEHCVQIPQGKAESVLVTFTEYNQNPSLDKQLVELLKQEYKLIYYWTQQPKDYQHMKDICGEGAIYLNPSLSALDMALSQYPVDYVGTRLHAGIRALQYKRRTLILSVDNRATEISKDTNLPVVQRDDLNSVANWINAKEETLVKIPLTAINEWKKQFLATVNNY</sequence>
<evidence type="ECO:0000313" key="3">
    <source>
        <dbReference type="Proteomes" id="UP000010478"/>
    </source>
</evidence>
<dbReference type="OrthoDB" id="9802987at2"/>
<proteinExistence type="predicted"/>
<reference evidence="2 3" key="1">
    <citation type="submission" date="2012-05" db="EMBL/GenBank/DDBJ databases">
        <title>Finished chromosome of genome of Oscillatoria sp. PCC 7112.</title>
        <authorList>
            <consortium name="US DOE Joint Genome Institute"/>
            <person name="Gugger M."/>
            <person name="Coursin T."/>
            <person name="Rippka R."/>
            <person name="Tandeau De Marsac N."/>
            <person name="Huntemann M."/>
            <person name="Wei C.-L."/>
            <person name="Han J."/>
            <person name="Detter J.C."/>
            <person name="Han C."/>
            <person name="Tapia R."/>
            <person name="Davenport K."/>
            <person name="Daligault H."/>
            <person name="Erkkila T."/>
            <person name="Gu W."/>
            <person name="Munk A.C.C."/>
            <person name="Teshima H."/>
            <person name="Xu Y."/>
            <person name="Chain P."/>
            <person name="Chen A."/>
            <person name="Krypides N."/>
            <person name="Mavromatis K."/>
            <person name="Markowitz V."/>
            <person name="Szeto E."/>
            <person name="Ivanova N."/>
            <person name="Mikhailova N."/>
            <person name="Ovchinnikova G."/>
            <person name="Pagani I."/>
            <person name="Pati A."/>
            <person name="Goodwin L."/>
            <person name="Peters L."/>
            <person name="Pitluck S."/>
            <person name="Woyke T."/>
            <person name="Kerfeld C."/>
        </authorList>
    </citation>
    <scope>NUCLEOTIDE SEQUENCE [LARGE SCALE GENOMIC DNA]</scope>
    <source>
        <strain evidence="2 3">PCC 7112</strain>
    </source>
</reference>
<organism evidence="2 3">
    <name type="scientific">Phormidium nigroviride PCC 7112</name>
    <dbReference type="NCBI Taxonomy" id="179408"/>
    <lineage>
        <taxon>Bacteria</taxon>
        <taxon>Bacillati</taxon>
        <taxon>Cyanobacteriota</taxon>
        <taxon>Cyanophyceae</taxon>
        <taxon>Oscillatoriophycideae</taxon>
        <taxon>Oscillatoriales</taxon>
        <taxon>Oscillatoriaceae</taxon>
        <taxon>Phormidium</taxon>
    </lineage>
</organism>
<dbReference type="eggNOG" id="COG2327">
    <property type="taxonomic scope" value="Bacteria"/>
</dbReference>
<name>K9VMZ8_9CYAN</name>
<dbReference type="KEGG" id="oni:Osc7112_4255"/>
<dbReference type="HOGENOM" id="CLU_077611_0_0_3"/>
<dbReference type="PATRIC" id="fig|179408.3.peg.5287"/>
<dbReference type="RefSeq" id="WP_015177819.1">
    <property type="nucleotide sequence ID" value="NC_019729.1"/>
</dbReference>
<dbReference type="AlphaFoldDB" id="K9VMZ8"/>
<evidence type="ECO:0000259" key="1">
    <source>
        <dbReference type="Pfam" id="PF04230"/>
    </source>
</evidence>
<dbReference type="InterPro" id="IPR007345">
    <property type="entry name" value="Polysacch_pyruvyl_Trfase"/>
</dbReference>
<dbReference type="EMBL" id="CP003614">
    <property type="protein sequence ID" value="AFZ08575.1"/>
    <property type="molecule type" value="Genomic_DNA"/>
</dbReference>
<dbReference type="Pfam" id="PF04230">
    <property type="entry name" value="PS_pyruv_trans"/>
    <property type="match status" value="1"/>
</dbReference>
<evidence type="ECO:0000313" key="2">
    <source>
        <dbReference type="EMBL" id="AFZ08575.1"/>
    </source>
</evidence>